<dbReference type="InterPro" id="IPR018503">
    <property type="entry name" value="Tetraspanin_CS"/>
</dbReference>
<keyword evidence="8" id="KW-1185">Reference proteome</keyword>
<evidence type="ECO:0000256" key="6">
    <source>
        <dbReference type="SAM" id="Phobius"/>
    </source>
</evidence>
<evidence type="ECO:0000256" key="2">
    <source>
        <dbReference type="ARBA" id="ARBA00006840"/>
    </source>
</evidence>
<accession>A0A2G5SS94</accession>
<protein>
    <submittedName>
        <fullName evidence="7">Uncharacterized protein</fullName>
    </submittedName>
</protein>
<keyword evidence="3 6" id="KW-0812">Transmembrane</keyword>
<evidence type="ECO:0000256" key="1">
    <source>
        <dbReference type="ARBA" id="ARBA00004141"/>
    </source>
</evidence>
<dbReference type="STRING" id="1611254.A0A2G5SS94"/>
<dbReference type="PANTHER" id="PTHR19282:SF555">
    <property type="entry name" value="TETRASPANIN-2A"/>
    <property type="match status" value="1"/>
</dbReference>
<proteinExistence type="inferred from homology"/>
<comment type="caution">
    <text evidence="7">The sequence shown here is derived from an EMBL/GenBank/DDBJ whole genome shotgun (WGS) entry which is preliminary data.</text>
</comment>
<gene>
    <name evidence="7" type="primary">Cni-tsp-17</name>
    <name evidence="7" type="synonym">Cnig_chr_X.g23945</name>
    <name evidence="7" type="ORF">B9Z55_023945</name>
</gene>
<dbReference type="OrthoDB" id="10033535at2759"/>
<sequence length="418" mass="47985">MYSFFRSTLFVHTREMMHSKRSRNCLPDSVAHKYCRMATERDGGNCLRVAVSIFSIYYWISALAHVFLGLWMLLDPKRNYILDLVHFSENDPLLKASAYVSLVCGCAQLLVGFLGLCGAVNRSRFLLLMFVMFLICTFLADVAMGTLSLFYKDKFSNNYMEVYLKNLTANRYSRDRWVMPLMDTIQFYIYSLKENVREIVKSKYGVETDEPENRMLTQFIDKLQFYERCCGSLGPSDYIGSRWSQSGAMESEEMELPLFPVSCCTQIMGASALNPLAKSYARCQQFGANRQWRHPVHQCCGGEGPLDYKDSFWYITNTLRGTRSFVPPSCCKQAQAGRAWAPVPIDPMCITYRYLSSPYTTSVNTVGCSDRLMSWFNEQIWIFVGFGFGSALTMMLGISLSCCLISRIHIYHVIREDY</sequence>
<dbReference type="Proteomes" id="UP000230233">
    <property type="component" value="Chromosome X"/>
</dbReference>
<dbReference type="SUPFAM" id="SSF48652">
    <property type="entry name" value="Tetraspanin"/>
    <property type="match status" value="2"/>
</dbReference>
<dbReference type="GO" id="GO:0005886">
    <property type="term" value="C:plasma membrane"/>
    <property type="evidence" value="ECO:0007669"/>
    <property type="project" value="TreeGrafter"/>
</dbReference>
<feature type="transmembrane region" description="Helical" evidence="6">
    <location>
        <begin position="96"/>
        <end position="118"/>
    </location>
</feature>
<dbReference type="AlphaFoldDB" id="A0A2G5SS94"/>
<evidence type="ECO:0000256" key="3">
    <source>
        <dbReference type="ARBA" id="ARBA00022692"/>
    </source>
</evidence>
<dbReference type="PANTHER" id="PTHR19282">
    <property type="entry name" value="TETRASPANIN"/>
    <property type="match status" value="1"/>
</dbReference>
<dbReference type="Gene3D" id="1.10.1450.10">
    <property type="entry name" value="Tetraspanin"/>
    <property type="match status" value="1"/>
</dbReference>
<evidence type="ECO:0000313" key="7">
    <source>
        <dbReference type="EMBL" id="PIC17848.1"/>
    </source>
</evidence>
<feature type="transmembrane region" description="Helical" evidence="6">
    <location>
        <begin position="46"/>
        <end position="74"/>
    </location>
</feature>
<feature type="transmembrane region" description="Helical" evidence="6">
    <location>
        <begin position="380"/>
        <end position="405"/>
    </location>
</feature>
<feature type="transmembrane region" description="Helical" evidence="6">
    <location>
        <begin position="125"/>
        <end position="151"/>
    </location>
</feature>
<dbReference type="PROSITE" id="PS00421">
    <property type="entry name" value="TM4_1"/>
    <property type="match status" value="1"/>
</dbReference>
<keyword evidence="5 6" id="KW-0472">Membrane</keyword>
<evidence type="ECO:0000256" key="5">
    <source>
        <dbReference type="ARBA" id="ARBA00023136"/>
    </source>
</evidence>
<dbReference type="Pfam" id="PF00335">
    <property type="entry name" value="Tetraspanin"/>
    <property type="match status" value="2"/>
</dbReference>
<comment type="similarity">
    <text evidence="2">Belongs to the tetraspanin (TM4SF) family.</text>
</comment>
<evidence type="ECO:0000256" key="4">
    <source>
        <dbReference type="ARBA" id="ARBA00022989"/>
    </source>
</evidence>
<dbReference type="EMBL" id="PDUG01000006">
    <property type="protein sequence ID" value="PIC17848.1"/>
    <property type="molecule type" value="Genomic_DNA"/>
</dbReference>
<dbReference type="InterPro" id="IPR018499">
    <property type="entry name" value="Tetraspanin/Peripherin"/>
</dbReference>
<evidence type="ECO:0000313" key="8">
    <source>
        <dbReference type="Proteomes" id="UP000230233"/>
    </source>
</evidence>
<dbReference type="PRINTS" id="PR00259">
    <property type="entry name" value="TMFOUR"/>
</dbReference>
<name>A0A2G5SS94_9PELO</name>
<dbReference type="InterPro" id="IPR008952">
    <property type="entry name" value="Tetraspanin_EC2_sf"/>
</dbReference>
<keyword evidence="4 6" id="KW-1133">Transmembrane helix</keyword>
<comment type="subcellular location">
    <subcellularLocation>
        <location evidence="1">Membrane</location>
        <topology evidence="1">Multi-pass membrane protein</topology>
    </subcellularLocation>
</comment>
<organism evidence="7 8">
    <name type="scientific">Caenorhabditis nigoni</name>
    <dbReference type="NCBI Taxonomy" id="1611254"/>
    <lineage>
        <taxon>Eukaryota</taxon>
        <taxon>Metazoa</taxon>
        <taxon>Ecdysozoa</taxon>
        <taxon>Nematoda</taxon>
        <taxon>Chromadorea</taxon>
        <taxon>Rhabditida</taxon>
        <taxon>Rhabditina</taxon>
        <taxon>Rhabditomorpha</taxon>
        <taxon>Rhabditoidea</taxon>
        <taxon>Rhabditidae</taxon>
        <taxon>Peloderinae</taxon>
        <taxon>Caenorhabditis</taxon>
    </lineage>
</organism>
<reference evidence="8" key="1">
    <citation type="submission" date="2017-10" db="EMBL/GenBank/DDBJ databases">
        <title>Rapid genome shrinkage in a self-fertile nematode reveals novel sperm competition proteins.</title>
        <authorList>
            <person name="Yin D."/>
            <person name="Schwarz E.M."/>
            <person name="Thomas C.G."/>
            <person name="Felde R.L."/>
            <person name="Korf I.F."/>
            <person name="Cutter A.D."/>
            <person name="Schartner C.M."/>
            <person name="Ralston E.J."/>
            <person name="Meyer B.J."/>
            <person name="Haag E.S."/>
        </authorList>
    </citation>
    <scope>NUCLEOTIDE SEQUENCE [LARGE SCALE GENOMIC DNA]</scope>
    <source>
        <strain evidence="8">JU1422</strain>
    </source>
</reference>